<gene>
    <name evidence="1" type="ORF">HAX54_014662</name>
</gene>
<accession>A0ABS8TQC4</accession>
<protein>
    <submittedName>
        <fullName evidence="1">Uncharacterized protein</fullName>
    </submittedName>
</protein>
<organism evidence="1 2">
    <name type="scientific">Datura stramonium</name>
    <name type="common">Jimsonweed</name>
    <name type="synonym">Common thornapple</name>
    <dbReference type="NCBI Taxonomy" id="4076"/>
    <lineage>
        <taxon>Eukaryota</taxon>
        <taxon>Viridiplantae</taxon>
        <taxon>Streptophyta</taxon>
        <taxon>Embryophyta</taxon>
        <taxon>Tracheophyta</taxon>
        <taxon>Spermatophyta</taxon>
        <taxon>Magnoliopsida</taxon>
        <taxon>eudicotyledons</taxon>
        <taxon>Gunneridae</taxon>
        <taxon>Pentapetalae</taxon>
        <taxon>asterids</taxon>
        <taxon>lamiids</taxon>
        <taxon>Solanales</taxon>
        <taxon>Solanaceae</taxon>
        <taxon>Solanoideae</taxon>
        <taxon>Datureae</taxon>
        <taxon>Datura</taxon>
    </lineage>
</organism>
<comment type="caution">
    <text evidence="1">The sequence shown here is derived from an EMBL/GenBank/DDBJ whole genome shotgun (WGS) entry which is preliminary data.</text>
</comment>
<reference evidence="1 2" key="1">
    <citation type="journal article" date="2021" name="BMC Genomics">
        <title>Datura genome reveals duplications of psychoactive alkaloid biosynthetic genes and high mutation rate following tissue culture.</title>
        <authorList>
            <person name="Rajewski A."/>
            <person name="Carter-House D."/>
            <person name="Stajich J."/>
            <person name="Litt A."/>
        </authorList>
    </citation>
    <scope>NUCLEOTIDE SEQUENCE [LARGE SCALE GENOMIC DNA]</scope>
    <source>
        <strain evidence="1">AR-01</strain>
    </source>
</reference>
<proteinExistence type="predicted"/>
<name>A0ABS8TQC4_DATST</name>
<dbReference type="Proteomes" id="UP000823775">
    <property type="component" value="Unassembled WGS sequence"/>
</dbReference>
<dbReference type="EMBL" id="JACEIK010001915">
    <property type="protein sequence ID" value="MCD7473076.1"/>
    <property type="molecule type" value="Genomic_DNA"/>
</dbReference>
<evidence type="ECO:0000313" key="2">
    <source>
        <dbReference type="Proteomes" id="UP000823775"/>
    </source>
</evidence>
<sequence>MEESTVVAFDQEARRWQQLCGWMTDCRLLKALDLQLEVHAFIQIAGFQLDSRSQETTQRLFNDKTHTQEALVK</sequence>
<evidence type="ECO:0000313" key="1">
    <source>
        <dbReference type="EMBL" id="MCD7473076.1"/>
    </source>
</evidence>
<keyword evidence="2" id="KW-1185">Reference proteome</keyword>